<proteinExistence type="predicted"/>
<organism evidence="1 2">
    <name type="scientific">Carnegiea gigantea</name>
    <dbReference type="NCBI Taxonomy" id="171969"/>
    <lineage>
        <taxon>Eukaryota</taxon>
        <taxon>Viridiplantae</taxon>
        <taxon>Streptophyta</taxon>
        <taxon>Embryophyta</taxon>
        <taxon>Tracheophyta</taxon>
        <taxon>Spermatophyta</taxon>
        <taxon>Magnoliopsida</taxon>
        <taxon>eudicotyledons</taxon>
        <taxon>Gunneridae</taxon>
        <taxon>Pentapetalae</taxon>
        <taxon>Caryophyllales</taxon>
        <taxon>Cactineae</taxon>
        <taxon>Cactaceae</taxon>
        <taxon>Cactoideae</taxon>
        <taxon>Echinocereeae</taxon>
        <taxon>Carnegiea</taxon>
    </lineage>
</organism>
<sequence length="227" mass="26602">MVDTWNYPILGNSMYRVAKKLKMLQKPLKALNKDHFGDVTVQFVAAKEKLNSIQFETRTKPYDVQLYTDEDKAWDDYHTWHNRLESFYVQKTKENWLNLGDSNDKISSYQKEDGQWTWDYEEVKQHFIQHYSDFLGVPTVTTEVIKDDIIKIGPGLDITQQLHLIRPFTKQDVKITLFSIPNHKSSGPYGYSSGFFKKSWTVIGDEVSQAMLDFFPTREIACSMEQH</sequence>
<reference evidence="1" key="1">
    <citation type="submission" date="2022-04" db="EMBL/GenBank/DDBJ databases">
        <title>Carnegiea gigantea Genome sequencing and assembly v2.</title>
        <authorList>
            <person name="Copetti D."/>
            <person name="Sanderson M.J."/>
            <person name="Burquez A."/>
            <person name="Wojciechowski M.F."/>
        </authorList>
    </citation>
    <scope>NUCLEOTIDE SEQUENCE</scope>
    <source>
        <strain evidence="1">SGP5-SGP5p</strain>
        <tissue evidence="1">Aerial part</tissue>
    </source>
</reference>
<evidence type="ECO:0000313" key="1">
    <source>
        <dbReference type="EMBL" id="KAJ8434757.1"/>
    </source>
</evidence>
<accession>A0A9Q1QAA8</accession>
<dbReference type="Proteomes" id="UP001153076">
    <property type="component" value="Unassembled WGS sequence"/>
</dbReference>
<protein>
    <submittedName>
        <fullName evidence="1">Uncharacterized protein</fullName>
    </submittedName>
</protein>
<dbReference type="AlphaFoldDB" id="A0A9Q1QAA8"/>
<comment type="caution">
    <text evidence="1">The sequence shown here is derived from an EMBL/GenBank/DDBJ whole genome shotgun (WGS) entry which is preliminary data.</text>
</comment>
<dbReference type="OrthoDB" id="1750242at2759"/>
<dbReference type="EMBL" id="JAKOGI010000454">
    <property type="protein sequence ID" value="KAJ8434757.1"/>
    <property type="molecule type" value="Genomic_DNA"/>
</dbReference>
<gene>
    <name evidence="1" type="ORF">Cgig2_019682</name>
</gene>
<keyword evidence="2" id="KW-1185">Reference proteome</keyword>
<evidence type="ECO:0000313" key="2">
    <source>
        <dbReference type="Proteomes" id="UP001153076"/>
    </source>
</evidence>
<name>A0A9Q1QAA8_9CARY</name>